<dbReference type="PROSITE" id="PS50995">
    <property type="entry name" value="HTH_MARR_2"/>
    <property type="match status" value="1"/>
</dbReference>
<dbReference type="InterPro" id="IPR000835">
    <property type="entry name" value="HTH_MarR-typ"/>
</dbReference>
<dbReference type="RefSeq" id="WP_253756533.1">
    <property type="nucleotide sequence ID" value="NZ_JAMZDZ010000001.1"/>
</dbReference>
<organism evidence="2 3">
    <name type="scientific">Hamadaea flava</name>
    <dbReference type="NCBI Taxonomy" id="1742688"/>
    <lineage>
        <taxon>Bacteria</taxon>
        <taxon>Bacillati</taxon>
        <taxon>Actinomycetota</taxon>
        <taxon>Actinomycetes</taxon>
        <taxon>Micromonosporales</taxon>
        <taxon>Micromonosporaceae</taxon>
        <taxon>Hamadaea</taxon>
    </lineage>
</organism>
<dbReference type="Proteomes" id="UP001595816">
    <property type="component" value="Unassembled WGS sequence"/>
</dbReference>
<dbReference type="SUPFAM" id="SSF46785">
    <property type="entry name" value="Winged helix' DNA-binding domain"/>
    <property type="match status" value="1"/>
</dbReference>
<dbReference type="InterPro" id="IPR036390">
    <property type="entry name" value="WH_DNA-bd_sf"/>
</dbReference>
<feature type="domain" description="HTH marR-type" evidence="1">
    <location>
        <begin position="1"/>
        <end position="139"/>
    </location>
</feature>
<evidence type="ECO:0000313" key="2">
    <source>
        <dbReference type="EMBL" id="MFC4135327.1"/>
    </source>
</evidence>
<dbReference type="Gene3D" id="1.10.10.10">
    <property type="entry name" value="Winged helix-like DNA-binding domain superfamily/Winged helix DNA-binding domain"/>
    <property type="match status" value="1"/>
</dbReference>
<dbReference type="EMBL" id="JBHSAY010000021">
    <property type="protein sequence ID" value="MFC4135327.1"/>
    <property type="molecule type" value="Genomic_DNA"/>
</dbReference>
<dbReference type="InterPro" id="IPR036388">
    <property type="entry name" value="WH-like_DNA-bd_sf"/>
</dbReference>
<sequence>MSDIGMPATVTFRLGTLGALVTDRFTAKIADLDLKPKHVGVLTALAAGPPASQQELAGLTGVAPSLMVTLADHLEAIGAIARTRDAGDRRRMVLTLTARGRKLLTQCAKLAQDLDAELTASLSADQRVQLATALGVLAGENGLPT</sequence>
<dbReference type="SMART" id="SM00347">
    <property type="entry name" value="HTH_MARR"/>
    <property type="match status" value="1"/>
</dbReference>
<protein>
    <submittedName>
        <fullName evidence="2">MarR family winged helix-turn-helix transcriptional regulator</fullName>
    </submittedName>
</protein>
<gene>
    <name evidence="2" type="ORF">ACFOZ4_32350</name>
</gene>
<dbReference type="PANTHER" id="PTHR33164">
    <property type="entry name" value="TRANSCRIPTIONAL REGULATOR, MARR FAMILY"/>
    <property type="match status" value="1"/>
</dbReference>
<accession>A0ABV8LY68</accession>
<dbReference type="InterPro" id="IPR039422">
    <property type="entry name" value="MarR/SlyA-like"/>
</dbReference>
<comment type="caution">
    <text evidence="2">The sequence shown here is derived from an EMBL/GenBank/DDBJ whole genome shotgun (WGS) entry which is preliminary data.</text>
</comment>
<keyword evidence="3" id="KW-1185">Reference proteome</keyword>
<reference evidence="3" key="1">
    <citation type="journal article" date="2019" name="Int. J. Syst. Evol. Microbiol.">
        <title>The Global Catalogue of Microorganisms (GCM) 10K type strain sequencing project: providing services to taxonomists for standard genome sequencing and annotation.</title>
        <authorList>
            <consortium name="The Broad Institute Genomics Platform"/>
            <consortium name="The Broad Institute Genome Sequencing Center for Infectious Disease"/>
            <person name="Wu L."/>
            <person name="Ma J."/>
        </authorList>
    </citation>
    <scope>NUCLEOTIDE SEQUENCE [LARGE SCALE GENOMIC DNA]</scope>
    <source>
        <strain evidence="3">CGMCC 4.7289</strain>
    </source>
</reference>
<evidence type="ECO:0000313" key="3">
    <source>
        <dbReference type="Proteomes" id="UP001595816"/>
    </source>
</evidence>
<proteinExistence type="predicted"/>
<dbReference type="Pfam" id="PF12802">
    <property type="entry name" value="MarR_2"/>
    <property type="match status" value="1"/>
</dbReference>
<evidence type="ECO:0000259" key="1">
    <source>
        <dbReference type="PROSITE" id="PS50995"/>
    </source>
</evidence>
<dbReference type="PRINTS" id="PR00598">
    <property type="entry name" value="HTHMARR"/>
</dbReference>
<name>A0ABV8LY68_9ACTN</name>
<dbReference type="PANTHER" id="PTHR33164:SF43">
    <property type="entry name" value="HTH-TYPE TRANSCRIPTIONAL REPRESSOR YETL"/>
    <property type="match status" value="1"/>
</dbReference>